<evidence type="ECO:0000256" key="7">
    <source>
        <dbReference type="ARBA" id="ARBA00022801"/>
    </source>
</evidence>
<evidence type="ECO:0000259" key="15">
    <source>
        <dbReference type="SMART" id="SM00642"/>
    </source>
</evidence>
<dbReference type="InterPro" id="IPR014756">
    <property type="entry name" value="Ig_E-set"/>
</dbReference>
<evidence type="ECO:0000256" key="9">
    <source>
        <dbReference type="ARBA" id="ARBA00023295"/>
    </source>
</evidence>
<evidence type="ECO:0000256" key="6">
    <source>
        <dbReference type="ARBA" id="ARBA00022490"/>
    </source>
</evidence>
<evidence type="ECO:0000313" key="16">
    <source>
        <dbReference type="EMBL" id="MBL0740593.1"/>
    </source>
</evidence>
<evidence type="ECO:0000256" key="2">
    <source>
        <dbReference type="ARBA" id="ARBA00005199"/>
    </source>
</evidence>
<dbReference type="PANTHER" id="PTHR43651:SF11">
    <property type="entry name" value="MALTO-OLIGOSYLTREHALOSE TREHALOHYDROLASE"/>
    <property type="match status" value="1"/>
</dbReference>
<dbReference type="InterPro" id="IPR044901">
    <property type="entry name" value="Trehalose_TreZ_E-set_sf"/>
</dbReference>
<evidence type="ECO:0000256" key="11">
    <source>
        <dbReference type="ARBA" id="ARBA00033284"/>
    </source>
</evidence>
<accession>A0ABS1KMZ3</accession>
<protein>
    <recommendedName>
        <fullName evidence="5 13">Malto-oligosyltrehalose trehalohydrolase</fullName>
        <shortName evidence="14">MTHase</shortName>
        <ecNumber evidence="4 13">3.2.1.141</ecNumber>
    </recommendedName>
    <alternativeName>
        <fullName evidence="11 14">4-alpha-D-((1-&gt;4)-alpha-D-glucano)trehalose trehalohydrolase</fullName>
    </alternativeName>
    <alternativeName>
        <fullName evidence="10 14">Maltooligosyl trehalose trehalohydrolase</fullName>
    </alternativeName>
</protein>
<evidence type="ECO:0000256" key="4">
    <source>
        <dbReference type="ARBA" id="ARBA00012268"/>
    </source>
</evidence>
<keyword evidence="6" id="KW-0963">Cytoplasm</keyword>
<gene>
    <name evidence="16" type="primary">treZ</name>
    <name evidence="16" type="ORF">JI741_05155</name>
</gene>
<name>A0ABS1KMZ3_9BACT</name>
<dbReference type="Gene3D" id="2.60.40.10">
    <property type="entry name" value="Immunoglobulins"/>
    <property type="match status" value="1"/>
</dbReference>
<dbReference type="Pfam" id="PF00128">
    <property type="entry name" value="Alpha-amylase"/>
    <property type="match status" value="1"/>
</dbReference>
<comment type="pathway">
    <text evidence="2 14">Glycan biosynthesis; trehalose biosynthesis.</text>
</comment>
<dbReference type="CDD" id="cd02853">
    <property type="entry name" value="E_set_MTHase_like_N"/>
    <property type="match status" value="1"/>
</dbReference>
<keyword evidence="8" id="KW-0119">Carbohydrate metabolism</keyword>
<comment type="similarity">
    <text evidence="3 14">Belongs to the glycosyl hydrolase 13 family.</text>
</comment>
<dbReference type="Gene3D" id="3.20.20.80">
    <property type="entry name" value="Glycosidases"/>
    <property type="match status" value="1"/>
</dbReference>
<comment type="caution">
    <text evidence="16">The sequence shown here is derived from an EMBL/GenBank/DDBJ whole genome shotgun (WGS) entry which is preliminary data.</text>
</comment>
<feature type="domain" description="Glycosyl hydrolase family 13 catalytic" evidence="15">
    <location>
        <begin position="118"/>
        <end position="462"/>
    </location>
</feature>
<evidence type="ECO:0000256" key="13">
    <source>
        <dbReference type="NCBIfam" id="TIGR02402"/>
    </source>
</evidence>
<organism evidence="16 17">
    <name type="scientific">Chryseolinea lacunae</name>
    <dbReference type="NCBI Taxonomy" id="2801331"/>
    <lineage>
        <taxon>Bacteria</taxon>
        <taxon>Pseudomonadati</taxon>
        <taxon>Bacteroidota</taxon>
        <taxon>Cytophagia</taxon>
        <taxon>Cytophagales</taxon>
        <taxon>Fulvivirgaceae</taxon>
        <taxon>Chryseolinea</taxon>
    </lineage>
</organism>
<dbReference type="PANTHER" id="PTHR43651">
    <property type="entry name" value="1,4-ALPHA-GLUCAN-BRANCHING ENZYME"/>
    <property type="match status" value="1"/>
</dbReference>
<keyword evidence="17" id="KW-1185">Reference proteome</keyword>
<dbReference type="CDD" id="cd11325">
    <property type="entry name" value="AmyAc_GTHase"/>
    <property type="match status" value="1"/>
</dbReference>
<dbReference type="RefSeq" id="WP_202007919.1">
    <property type="nucleotide sequence ID" value="NZ_JAERRB010000001.1"/>
</dbReference>
<evidence type="ECO:0000256" key="14">
    <source>
        <dbReference type="PIRNR" id="PIRNR006337"/>
    </source>
</evidence>
<dbReference type="InterPro" id="IPR017853">
    <property type="entry name" value="GH"/>
</dbReference>
<dbReference type="SUPFAM" id="SSF81296">
    <property type="entry name" value="E set domains"/>
    <property type="match status" value="1"/>
</dbReference>
<dbReference type="PIRSF" id="PIRSF006337">
    <property type="entry name" value="Trehalose_TreZ"/>
    <property type="match status" value="1"/>
</dbReference>
<evidence type="ECO:0000256" key="1">
    <source>
        <dbReference type="ARBA" id="ARBA00004496"/>
    </source>
</evidence>
<evidence type="ECO:0000313" key="17">
    <source>
        <dbReference type="Proteomes" id="UP000613030"/>
    </source>
</evidence>
<dbReference type="Pfam" id="PF02922">
    <property type="entry name" value="CBM_48"/>
    <property type="match status" value="1"/>
</dbReference>
<dbReference type="NCBIfam" id="TIGR02402">
    <property type="entry name" value="trehalose_TreZ"/>
    <property type="match status" value="1"/>
</dbReference>
<dbReference type="EMBL" id="JAERRB010000001">
    <property type="protein sequence ID" value="MBL0740593.1"/>
    <property type="molecule type" value="Genomic_DNA"/>
</dbReference>
<dbReference type="SUPFAM" id="SSF51445">
    <property type="entry name" value="(Trans)glycosidases"/>
    <property type="match status" value="1"/>
</dbReference>
<evidence type="ECO:0000256" key="5">
    <source>
        <dbReference type="ARBA" id="ARBA00015938"/>
    </source>
</evidence>
<dbReference type="Gene3D" id="1.10.10.760">
    <property type="entry name" value="E-set domains of sugar-utilizing enzymes"/>
    <property type="match status" value="1"/>
</dbReference>
<dbReference type="InterPro" id="IPR012768">
    <property type="entry name" value="Trehalose_TreZ"/>
</dbReference>
<keyword evidence="7 14" id="KW-0378">Hydrolase</keyword>
<dbReference type="EC" id="3.2.1.141" evidence="4 13"/>
<dbReference type="SMART" id="SM00642">
    <property type="entry name" value="Aamy"/>
    <property type="match status" value="1"/>
</dbReference>
<keyword evidence="9 14" id="KW-0326">Glycosidase</keyword>
<reference evidence="16 17" key="1">
    <citation type="submission" date="2021-01" db="EMBL/GenBank/DDBJ databases">
        <title>Chryseolinea sp. Jin1 Genome sequencing and assembly.</title>
        <authorList>
            <person name="Kim I."/>
        </authorList>
    </citation>
    <scope>NUCLEOTIDE SEQUENCE [LARGE SCALE GENOMIC DNA]</scope>
    <source>
        <strain evidence="16 17">Jin1</strain>
    </source>
</reference>
<sequence>MRDLADTSRRSLGVTFREDGRAVVRLWAPTAKSVSLKLKHGTRSLLKQEHGFWELVTADMKPGDAYQFLLDEKLLPDPASLSQPDGVHGPSQAIDIADFGWTDTEWANPNLADYILYELHVGTFTDTGTFDAVITKLPHLKSLGITALEIMPVSQFPGDRNWGYDGVFPFAVHHCYGGARGLQRLVDACHRHGLAVVLDVVYNHVGPEGNYLREFGPYFTKKYNTPWGDAINFDDAGCDGVRYFFIENALMWLRDFHIDALRLDAVHAIRDFSPVHILEDIRRYTTSLICEAWRRHYLLVELDLNDTRFIHPARKGGYGMDGQWIDEFHHALRVTTGQARTGYYEDFDGVGHLAKAYRDAYVYDGQYSTHRQKYFGVKADGCAGEKFVVFSQNHDQVGNRMMGERTSTLVSFELLKVMAGAVLLSPYLPLLFMGEEYGETNPFLYFVHHGDAALIEAVRRGRRAEFASFQSEGEAPDPQAQETFLRSRLQWSLLENERHHVLFAFYQELIVLRKSHNALRYLNRTTLDATANEAGQTLLLHRWHGPQHVWCAMNFSELPQPFLIPEQGHLQKVLDSGDARWQGLAASPDVLLDGNFTLPSQSLVVYTARHD</sequence>
<proteinExistence type="inferred from homology"/>
<evidence type="ECO:0000256" key="12">
    <source>
        <dbReference type="ARBA" id="ARBA00034013"/>
    </source>
</evidence>
<dbReference type="InterPro" id="IPR006047">
    <property type="entry name" value="GH13_cat_dom"/>
</dbReference>
<dbReference type="Proteomes" id="UP000613030">
    <property type="component" value="Unassembled WGS sequence"/>
</dbReference>
<evidence type="ECO:0000256" key="10">
    <source>
        <dbReference type="ARBA" id="ARBA00032057"/>
    </source>
</evidence>
<comment type="catalytic activity">
    <reaction evidence="12 14">
        <text>hydrolysis of (1-&gt;4)-alpha-D-glucosidic linkage in 4-alpha-D-[(1-&gt;4)-alpha-D-glucanosyl]n trehalose to yield trehalose and (1-&gt;4)-alpha-D-glucan.</text>
        <dbReference type="EC" id="3.2.1.141"/>
    </reaction>
</comment>
<dbReference type="InterPro" id="IPR004193">
    <property type="entry name" value="Glyco_hydro_13_N"/>
</dbReference>
<dbReference type="Pfam" id="PF11941">
    <property type="entry name" value="DUF3459"/>
    <property type="match status" value="1"/>
</dbReference>
<evidence type="ECO:0000256" key="3">
    <source>
        <dbReference type="ARBA" id="ARBA00008061"/>
    </source>
</evidence>
<dbReference type="InterPro" id="IPR013783">
    <property type="entry name" value="Ig-like_fold"/>
</dbReference>
<dbReference type="InterPro" id="IPR022567">
    <property type="entry name" value="DUF3459"/>
</dbReference>
<evidence type="ECO:0000256" key="8">
    <source>
        <dbReference type="ARBA" id="ARBA00023277"/>
    </source>
</evidence>
<comment type="subcellular location">
    <subcellularLocation>
        <location evidence="1">Cytoplasm</location>
    </subcellularLocation>
</comment>